<reference evidence="3" key="1">
    <citation type="submission" date="2024-06" db="UniProtKB">
        <authorList>
            <consortium name="RefSeq"/>
        </authorList>
    </citation>
    <scope>NUCLEOTIDE SEQUENCE [LARGE SCALE GENOMIC DNA]</scope>
</reference>
<dbReference type="AlphaFoldDB" id="A0A8B8DV49"/>
<dbReference type="RefSeq" id="XP_022331399.1">
    <property type="nucleotide sequence ID" value="XM_022475691.1"/>
</dbReference>
<reference evidence="4" key="2">
    <citation type="submission" date="2025-08" db="UniProtKB">
        <authorList>
            <consortium name="RefSeq"/>
        </authorList>
    </citation>
    <scope>IDENTIFICATION</scope>
    <source>
        <tissue evidence="4">Whole sample</tissue>
    </source>
</reference>
<accession>A0A8B8DV49</accession>
<feature type="compositionally biased region" description="Polar residues" evidence="1">
    <location>
        <begin position="200"/>
        <end position="230"/>
    </location>
</feature>
<evidence type="ECO:0000313" key="3">
    <source>
        <dbReference type="Proteomes" id="UP000694844"/>
    </source>
</evidence>
<sequence>MLEIWEFVLILVGAEALVGIIAGIFIWRKQSNKNAENTSQKDLLEELPDDINLDDLYDADDLEIGIPPNNYQHTNGDLELRSFRRLSSVSDFREPVTTDYTARRTSILSNVALPDFDPCPAPMIMAASNDIYYERSAIDARPPSYHTRLSFTQSHVGDELTPVNTPSPSRSRKPLTVRDSSTRGLSRPKMGDPTPFSFFSEKSNASTLSVESFKTTSNDVSQQRPEIQTK</sequence>
<organism evidence="3 4">
    <name type="scientific">Crassostrea virginica</name>
    <name type="common">Eastern oyster</name>
    <dbReference type="NCBI Taxonomy" id="6565"/>
    <lineage>
        <taxon>Eukaryota</taxon>
        <taxon>Metazoa</taxon>
        <taxon>Spiralia</taxon>
        <taxon>Lophotrochozoa</taxon>
        <taxon>Mollusca</taxon>
        <taxon>Bivalvia</taxon>
        <taxon>Autobranchia</taxon>
        <taxon>Pteriomorphia</taxon>
        <taxon>Ostreida</taxon>
        <taxon>Ostreoidea</taxon>
        <taxon>Ostreidae</taxon>
        <taxon>Crassostrea</taxon>
    </lineage>
</organism>
<evidence type="ECO:0000256" key="2">
    <source>
        <dbReference type="SAM" id="Phobius"/>
    </source>
</evidence>
<dbReference type="KEGG" id="cvn:111129353"/>
<dbReference type="Proteomes" id="UP000694844">
    <property type="component" value="Chromosome 1"/>
</dbReference>
<keyword evidence="2" id="KW-0812">Transmembrane</keyword>
<protein>
    <submittedName>
        <fullName evidence="4">Uncharacterized protein LOC111129353</fullName>
    </submittedName>
</protein>
<keyword evidence="2" id="KW-0472">Membrane</keyword>
<name>A0A8B8DV49_CRAVI</name>
<feature type="region of interest" description="Disordered" evidence="1">
    <location>
        <begin position="152"/>
        <end position="230"/>
    </location>
</feature>
<dbReference type="GeneID" id="111129353"/>
<keyword evidence="3" id="KW-1185">Reference proteome</keyword>
<feature type="transmembrane region" description="Helical" evidence="2">
    <location>
        <begin position="7"/>
        <end position="27"/>
    </location>
</feature>
<evidence type="ECO:0000256" key="1">
    <source>
        <dbReference type="SAM" id="MobiDB-lite"/>
    </source>
</evidence>
<dbReference type="OrthoDB" id="6141724at2759"/>
<keyword evidence="2" id="KW-1133">Transmembrane helix</keyword>
<gene>
    <name evidence="4" type="primary">LOC111129353</name>
</gene>
<proteinExistence type="predicted"/>
<evidence type="ECO:0000313" key="4">
    <source>
        <dbReference type="RefSeq" id="XP_022331399.1"/>
    </source>
</evidence>